<dbReference type="WBParaSite" id="nRc.2.0.1.t27485-RA">
    <property type="protein sequence ID" value="nRc.2.0.1.t27485-RA"/>
    <property type="gene ID" value="nRc.2.0.1.g27485"/>
</dbReference>
<organism evidence="2 3">
    <name type="scientific">Romanomermis culicivorax</name>
    <name type="common">Nematode worm</name>
    <dbReference type="NCBI Taxonomy" id="13658"/>
    <lineage>
        <taxon>Eukaryota</taxon>
        <taxon>Metazoa</taxon>
        <taxon>Ecdysozoa</taxon>
        <taxon>Nematoda</taxon>
        <taxon>Enoplea</taxon>
        <taxon>Dorylaimia</taxon>
        <taxon>Mermithida</taxon>
        <taxon>Mermithoidea</taxon>
        <taxon>Mermithidae</taxon>
        <taxon>Romanomermis</taxon>
    </lineage>
</organism>
<sequence>MEHGPNEAQTTPVARETIFMKHTYAVYPNQQFPASWEQHIHYNAVPAPFVTTPTDSLRASSQASELQPALPALRPQTAVSTPAL</sequence>
<accession>A0A915JMS7</accession>
<keyword evidence="2" id="KW-1185">Reference proteome</keyword>
<name>A0A915JMS7_ROMCU</name>
<evidence type="ECO:0000256" key="1">
    <source>
        <dbReference type="SAM" id="MobiDB-lite"/>
    </source>
</evidence>
<reference evidence="3" key="1">
    <citation type="submission" date="2022-11" db="UniProtKB">
        <authorList>
            <consortium name="WormBaseParasite"/>
        </authorList>
    </citation>
    <scope>IDENTIFICATION</scope>
</reference>
<dbReference type="Proteomes" id="UP000887565">
    <property type="component" value="Unplaced"/>
</dbReference>
<dbReference type="AlphaFoldDB" id="A0A915JMS7"/>
<feature type="region of interest" description="Disordered" evidence="1">
    <location>
        <begin position="59"/>
        <end position="84"/>
    </location>
</feature>
<evidence type="ECO:0000313" key="3">
    <source>
        <dbReference type="WBParaSite" id="nRc.2.0.1.t27485-RA"/>
    </source>
</evidence>
<evidence type="ECO:0000313" key="2">
    <source>
        <dbReference type="Proteomes" id="UP000887565"/>
    </source>
</evidence>
<proteinExistence type="predicted"/>
<protein>
    <submittedName>
        <fullName evidence="3">Uncharacterized protein</fullName>
    </submittedName>
</protein>